<dbReference type="Proteomes" id="UP001156318">
    <property type="component" value="Chromosome"/>
</dbReference>
<dbReference type="InterPro" id="IPR020476">
    <property type="entry name" value="Nudix_hydrolase"/>
</dbReference>
<evidence type="ECO:0000256" key="16">
    <source>
        <dbReference type="ARBA" id="ARBA00042798"/>
    </source>
</evidence>
<accession>A0ABY6JIT5</accession>
<evidence type="ECO:0000313" key="18">
    <source>
        <dbReference type="EMBL" id="UYU32609.1"/>
    </source>
</evidence>
<dbReference type="InterPro" id="IPR000086">
    <property type="entry name" value="NUDIX_hydrolase_dom"/>
</dbReference>
<evidence type="ECO:0000256" key="6">
    <source>
        <dbReference type="ARBA" id="ARBA00022763"/>
    </source>
</evidence>
<comment type="similarity">
    <text evidence="2">Belongs to the Nudix hydrolase family.</text>
</comment>
<dbReference type="EMBL" id="CP074352">
    <property type="protein sequence ID" value="UYU32609.1"/>
    <property type="molecule type" value="Genomic_DNA"/>
</dbReference>
<keyword evidence="7 18" id="KW-0378">Hydrolase</keyword>
<dbReference type="EC" id="3.6.1.55" evidence="12"/>
<evidence type="ECO:0000256" key="5">
    <source>
        <dbReference type="ARBA" id="ARBA00022723"/>
    </source>
</evidence>
<keyword evidence="6" id="KW-0227">DNA damage</keyword>
<gene>
    <name evidence="18" type="primary">mutT</name>
    <name evidence="18" type="ORF">KFZ77_03550</name>
</gene>
<dbReference type="GO" id="GO:0035539">
    <property type="term" value="F:8-oxo-7,8-dihydrodeoxyguanosine triphosphate pyrophosphatase activity"/>
    <property type="evidence" value="ECO:0007669"/>
    <property type="project" value="UniProtKB-EC"/>
</dbReference>
<dbReference type="PROSITE" id="PS00893">
    <property type="entry name" value="NUDIX_BOX"/>
    <property type="match status" value="1"/>
</dbReference>
<dbReference type="Pfam" id="PF14815">
    <property type="entry name" value="NUDIX_4"/>
    <property type="match status" value="1"/>
</dbReference>
<comment type="catalytic activity">
    <reaction evidence="11">
        <text>8-oxo-GTP + H2O = 8-oxo-GMP + diphosphate + H(+)</text>
        <dbReference type="Rhea" id="RHEA:67616"/>
        <dbReference type="ChEBI" id="CHEBI:15377"/>
        <dbReference type="ChEBI" id="CHEBI:15378"/>
        <dbReference type="ChEBI" id="CHEBI:33019"/>
        <dbReference type="ChEBI" id="CHEBI:143553"/>
        <dbReference type="ChEBI" id="CHEBI:145694"/>
    </reaction>
</comment>
<dbReference type="InterPro" id="IPR003561">
    <property type="entry name" value="Mutator_MutT"/>
</dbReference>
<dbReference type="PANTHER" id="PTHR47707:SF1">
    <property type="entry name" value="NUDIX HYDROLASE FAMILY PROTEIN"/>
    <property type="match status" value="1"/>
</dbReference>
<evidence type="ECO:0000313" key="19">
    <source>
        <dbReference type="Proteomes" id="UP001156318"/>
    </source>
</evidence>
<dbReference type="PRINTS" id="PR01401">
    <property type="entry name" value="MUTATORMUTT"/>
</dbReference>
<dbReference type="PROSITE" id="PS51462">
    <property type="entry name" value="NUDIX"/>
    <property type="match status" value="1"/>
</dbReference>
<evidence type="ECO:0000256" key="7">
    <source>
        <dbReference type="ARBA" id="ARBA00022801"/>
    </source>
</evidence>
<name>A0ABY6JIT5_9ENTR</name>
<dbReference type="PRINTS" id="PR00502">
    <property type="entry name" value="NUDIXFAMILY"/>
</dbReference>
<evidence type="ECO:0000256" key="8">
    <source>
        <dbReference type="ARBA" id="ARBA00022842"/>
    </source>
</evidence>
<keyword evidence="8" id="KW-0460">Magnesium</keyword>
<dbReference type="NCBIfam" id="TIGR00586">
    <property type="entry name" value="mutt"/>
    <property type="match status" value="1"/>
</dbReference>
<reference evidence="18 19" key="1">
    <citation type="submission" date="2021-05" db="EMBL/GenBank/DDBJ databases">
        <title>Isolation, identification, and the growth promoting effects of Pantoea dispersa strain YSD J2 from the aboveground leaves of Cyperus esculentus L.Var. Sativus.</title>
        <authorList>
            <person name="Wang S."/>
            <person name="Tang X.M."/>
            <person name="Huang Y.N."/>
        </authorList>
    </citation>
    <scope>NUCLEOTIDE SEQUENCE [LARGE SCALE GENOMIC DNA]</scope>
    <source>
        <strain evidence="19">YSD YN2</strain>
    </source>
</reference>
<evidence type="ECO:0000256" key="3">
    <source>
        <dbReference type="ARBA" id="ARBA00022457"/>
    </source>
</evidence>
<organism evidence="18 19">
    <name type="scientific">Siccibacter colletis</name>
    <dbReference type="NCBI Taxonomy" id="1505757"/>
    <lineage>
        <taxon>Bacteria</taxon>
        <taxon>Pseudomonadati</taxon>
        <taxon>Pseudomonadota</taxon>
        <taxon>Gammaproteobacteria</taxon>
        <taxon>Enterobacterales</taxon>
        <taxon>Enterobacteriaceae</taxon>
        <taxon>Siccibacter</taxon>
    </lineage>
</organism>
<keyword evidence="19" id="KW-1185">Reference proteome</keyword>
<evidence type="ECO:0000256" key="15">
    <source>
        <dbReference type="ARBA" id="ARBA00041979"/>
    </source>
</evidence>
<evidence type="ECO:0000256" key="9">
    <source>
        <dbReference type="ARBA" id="ARBA00023204"/>
    </source>
</evidence>
<dbReference type="InterPro" id="IPR020084">
    <property type="entry name" value="NUDIX_hydrolase_CS"/>
</dbReference>
<dbReference type="PANTHER" id="PTHR47707">
    <property type="entry name" value="8-OXO-DGTP DIPHOSPHATASE"/>
    <property type="match status" value="1"/>
</dbReference>
<dbReference type="InterPro" id="IPR015797">
    <property type="entry name" value="NUDIX_hydrolase-like_dom_sf"/>
</dbReference>
<evidence type="ECO:0000259" key="17">
    <source>
        <dbReference type="PROSITE" id="PS51462"/>
    </source>
</evidence>
<keyword evidence="9" id="KW-0234">DNA repair</keyword>
<evidence type="ECO:0000256" key="4">
    <source>
        <dbReference type="ARBA" id="ARBA00022705"/>
    </source>
</evidence>
<comment type="cofactor">
    <cofactor evidence="1">
        <name>Mg(2+)</name>
        <dbReference type="ChEBI" id="CHEBI:18420"/>
    </cofactor>
</comment>
<evidence type="ECO:0000256" key="13">
    <source>
        <dbReference type="ARBA" id="ARBA00040794"/>
    </source>
</evidence>
<evidence type="ECO:0000256" key="12">
    <source>
        <dbReference type="ARBA" id="ARBA00038905"/>
    </source>
</evidence>
<keyword evidence="3" id="KW-0515">Mutator protein</keyword>
<keyword evidence="4" id="KW-0235">DNA replication</keyword>
<dbReference type="Gene3D" id="3.90.79.10">
    <property type="entry name" value="Nucleoside Triphosphate Pyrophosphohydrolase"/>
    <property type="match status" value="1"/>
</dbReference>
<protein>
    <recommendedName>
        <fullName evidence="13">8-oxo-dGTP diphosphatase</fullName>
        <ecNumber evidence="12">3.6.1.55</ecNumber>
    </recommendedName>
    <alternativeName>
        <fullName evidence="16">7,8-dihydro-8-oxoguanine-triphosphatase</fullName>
    </alternativeName>
    <alternativeName>
        <fullName evidence="15">Mutator protein MutT</fullName>
    </alternativeName>
    <alternativeName>
        <fullName evidence="14">dGTP pyrophosphohydrolase</fullName>
    </alternativeName>
</protein>
<dbReference type="InterPro" id="IPR047127">
    <property type="entry name" value="MutT-like"/>
</dbReference>
<dbReference type="NCBIfam" id="NF008044">
    <property type="entry name" value="PRK10776.1"/>
    <property type="match status" value="1"/>
</dbReference>
<dbReference type="RefSeq" id="WP_264385458.1">
    <property type="nucleotide sequence ID" value="NZ_CP074352.1"/>
</dbReference>
<dbReference type="InterPro" id="IPR029119">
    <property type="entry name" value="MutY_C"/>
</dbReference>
<evidence type="ECO:0000256" key="2">
    <source>
        <dbReference type="ARBA" id="ARBA00005582"/>
    </source>
</evidence>
<evidence type="ECO:0000256" key="10">
    <source>
        <dbReference type="ARBA" id="ARBA00035861"/>
    </source>
</evidence>
<dbReference type="SUPFAM" id="SSF55811">
    <property type="entry name" value="Nudix"/>
    <property type="match status" value="1"/>
</dbReference>
<keyword evidence="5" id="KW-0479">Metal-binding</keyword>
<feature type="domain" description="Nudix hydrolase" evidence="17">
    <location>
        <begin position="2"/>
        <end position="128"/>
    </location>
</feature>
<comment type="catalytic activity">
    <reaction evidence="10">
        <text>8-oxo-dGTP + H2O = 8-oxo-dGMP + diphosphate + H(+)</text>
        <dbReference type="Rhea" id="RHEA:31575"/>
        <dbReference type="ChEBI" id="CHEBI:15377"/>
        <dbReference type="ChEBI" id="CHEBI:15378"/>
        <dbReference type="ChEBI" id="CHEBI:33019"/>
        <dbReference type="ChEBI" id="CHEBI:63224"/>
        <dbReference type="ChEBI" id="CHEBI:77896"/>
        <dbReference type="EC" id="3.6.1.55"/>
    </reaction>
</comment>
<evidence type="ECO:0000256" key="11">
    <source>
        <dbReference type="ARBA" id="ARBA00036904"/>
    </source>
</evidence>
<evidence type="ECO:0000256" key="14">
    <source>
        <dbReference type="ARBA" id="ARBA00041592"/>
    </source>
</evidence>
<evidence type="ECO:0000256" key="1">
    <source>
        <dbReference type="ARBA" id="ARBA00001946"/>
    </source>
</evidence>
<proteinExistence type="inferred from homology"/>
<sequence length="132" mass="14530">MKNIRIAAGIIRNTAGDIFITQRAADGHMAGKSEFPGGKIETGETPEQALVRELQEEVGITATRYELFQTLEHTFDDRHIAFWFFMVEDWEGTPWGKEGQAGRWVAQAALDSDAFPPANAPVIARLLASAGQ</sequence>
<dbReference type="CDD" id="cd03425">
    <property type="entry name" value="NUDIX_MutT_NudA_like"/>
    <property type="match status" value="1"/>
</dbReference>